<comment type="similarity">
    <text evidence="1">Belongs to the small GTPase superfamily. Ras family.</text>
</comment>
<name>A0A7M5WSV4_9CNID</name>
<dbReference type="SMART" id="SM00174">
    <property type="entry name" value="RHO"/>
    <property type="match status" value="1"/>
</dbReference>
<dbReference type="Gene3D" id="3.40.50.300">
    <property type="entry name" value="P-loop containing nucleotide triphosphate hydrolases"/>
    <property type="match status" value="1"/>
</dbReference>
<proteinExistence type="inferred from homology"/>
<feature type="compositionally biased region" description="Basic and acidic residues" evidence="5">
    <location>
        <begin position="331"/>
        <end position="347"/>
    </location>
</feature>
<evidence type="ECO:0000256" key="4">
    <source>
        <dbReference type="ARBA" id="ARBA00048098"/>
    </source>
</evidence>
<dbReference type="SMART" id="SM00175">
    <property type="entry name" value="RAB"/>
    <property type="match status" value="1"/>
</dbReference>
<evidence type="ECO:0000256" key="2">
    <source>
        <dbReference type="ARBA" id="ARBA00011984"/>
    </source>
</evidence>
<feature type="compositionally biased region" description="Basic and acidic residues" evidence="5">
    <location>
        <begin position="26"/>
        <end position="39"/>
    </location>
</feature>
<organism evidence="6 7">
    <name type="scientific">Clytia hemisphaerica</name>
    <dbReference type="NCBI Taxonomy" id="252671"/>
    <lineage>
        <taxon>Eukaryota</taxon>
        <taxon>Metazoa</taxon>
        <taxon>Cnidaria</taxon>
        <taxon>Hydrozoa</taxon>
        <taxon>Hydroidolina</taxon>
        <taxon>Leptothecata</taxon>
        <taxon>Obeliida</taxon>
        <taxon>Clytiidae</taxon>
        <taxon>Clytia</taxon>
    </lineage>
</organism>
<dbReference type="GO" id="GO:0005525">
    <property type="term" value="F:GTP binding"/>
    <property type="evidence" value="ECO:0007669"/>
    <property type="project" value="InterPro"/>
</dbReference>
<comment type="catalytic activity">
    <reaction evidence="4">
        <text>GTP + H2O = GDP + phosphate + H(+)</text>
        <dbReference type="Rhea" id="RHEA:19669"/>
        <dbReference type="ChEBI" id="CHEBI:15377"/>
        <dbReference type="ChEBI" id="CHEBI:15378"/>
        <dbReference type="ChEBI" id="CHEBI:37565"/>
        <dbReference type="ChEBI" id="CHEBI:43474"/>
        <dbReference type="ChEBI" id="CHEBI:58189"/>
        <dbReference type="EC" id="3.6.5.2"/>
    </reaction>
</comment>
<dbReference type="PROSITE" id="PS51421">
    <property type="entry name" value="RAS"/>
    <property type="match status" value="1"/>
</dbReference>
<dbReference type="RefSeq" id="XP_066931659.1">
    <property type="nucleotide sequence ID" value="XM_067075558.1"/>
</dbReference>
<dbReference type="GO" id="GO:0003925">
    <property type="term" value="F:G protein activity"/>
    <property type="evidence" value="ECO:0007669"/>
    <property type="project" value="UniProtKB-EC"/>
</dbReference>
<dbReference type="PRINTS" id="PR00449">
    <property type="entry name" value="RASTRNSFRMNG"/>
</dbReference>
<dbReference type="OrthoDB" id="18798at2759"/>
<dbReference type="SUPFAM" id="SSF52540">
    <property type="entry name" value="P-loop containing nucleoside triphosphate hydrolases"/>
    <property type="match status" value="1"/>
</dbReference>
<dbReference type="Pfam" id="PF00071">
    <property type="entry name" value="Ras"/>
    <property type="match status" value="1"/>
</dbReference>
<feature type="compositionally biased region" description="Polar residues" evidence="5">
    <location>
        <begin position="353"/>
        <end position="369"/>
    </location>
</feature>
<evidence type="ECO:0000256" key="3">
    <source>
        <dbReference type="ARBA" id="ARBA00022801"/>
    </source>
</evidence>
<dbReference type="InterPro" id="IPR027417">
    <property type="entry name" value="P-loop_NTPase"/>
</dbReference>
<feature type="region of interest" description="Disordered" evidence="5">
    <location>
        <begin position="106"/>
        <end position="148"/>
    </location>
</feature>
<dbReference type="InterPro" id="IPR001806">
    <property type="entry name" value="Small_GTPase"/>
</dbReference>
<dbReference type="Proteomes" id="UP000594262">
    <property type="component" value="Unplaced"/>
</dbReference>
<dbReference type="PANTHER" id="PTHR45704">
    <property type="entry name" value="RAS-LIKE FAMILY MEMBER 11"/>
    <property type="match status" value="1"/>
</dbReference>
<dbReference type="AlphaFoldDB" id="A0A7M5WSV4"/>
<dbReference type="EC" id="3.6.5.2" evidence="2"/>
<evidence type="ECO:0000256" key="5">
    <source>
        <dbReference type="SAM" id="MobiDB-lite"/>
    </source>
</evidence>
<sequence>MPSQPKVIASIKNHYNSYHLHRHSLNIDRPKSPRDDGGHSPKSASPSRSPTFFHHRRLHPSKSLPTFRFSQHGGGFPSSHQKGPPHVNESIVLSRNMLSLLTLGELPESGESGESDEESRNNHQQQSSNTTDSPANNTSTTSSANNNKATMKMKEHKDFDNIHIALAGAKNCGKSALAVRYLTKRFIGEYDSHKDDIWHRSMTVADREVRVSLKDTTGTSWLKTPAPLISWTTAIVVVYSITDRNSFALARHILEIIDKIKPLSSRCTLLIGNKCDLMHLRQVPKSDAKKLADDFGVHFLECSAAENYDDIFSSFTRLLVEAMIAQSAKKHSWDDQNADDVKQNENRLRKRSLSTGQAPSKDSNNNTSFLGGLREKKDSMIKIDERIPSPVEQRDTPAPQRKQSLRRKISGIGSKLVGSGQSNR</sequence>
<feature type="compositionally biased region" description="Low complexity" evidence="5">
    <location>
        <begin position="127"/>
        <end position="148"/>
    </location>
</feature>
<dbReference type="EnsemblMetazoa" id="CLYHEMT011706.1">
    <property type="protein sequence ID" value="CLYHEMP011706.1"/>
    <property type="gene ID" value="CLYHEMG011706"/>
</dbReference>
<feature type="compositionally biased region" description="Basic and acidic residues" evidence="5">
    <location>
        <begin position="373"/>
        <end position="395"/>
    </location>
</feature>
<evidence type="ECO:0000313" key="7">
    <source>
        <dbReference type="Proteomes" id="UP000594262"/>
    </source>
</evidence>
<keyword evidence="7" id="KW-1185">Reference proteome</keyword>
<reference evidence="6" key="1">
    <citation type="submission" date="2021-01" db="UniProtKB">
        <authorList>
            <consortium name="EnsemblMetazoa"/>
        </authorList>
    </citation>
    <scope>IDENTIFICATION</scope>
</reference>
<accession>A0A7M5WSV4</accession>
<feature type="region of interest" description="Disordered" evidence="5">
    <location>
        <begin position="331"/>
        <end position="424"/>
    </location>
</feature>
<keyword evidence="3" id="KW-0378">Hydrolase</keyword>
<protein>
    <recommendedName>
        <fullName evidence="2">small monomeric GTPase</fullName>
        <ecNumber evidence="2">3.6.5.2</ecNumber>
    </recommendedName>
</protein>
<dbReference type="InterPro" id="IPR051065">
    <property type="entry name" value="Ras-related_GTPase"/>
</dbReference>
<evidence type="ECO:0000256" key="1">
    <source>
        <dbReference type="ARBA" id="ARBA00008344"/>
    </source>
</evidence>
<dbReference type="SMART" id="SM00173">
    <property type="entry name" value="RAS"/>
    <property type="match status" value="1"/>
</dbReference>
<dbReference type="GeneID" id="136819313"/>
<dbReference type="PROSITE" id="PS51419">
    <property type="entry name" value="RAB"/>
    <property type="match status" value="1"/>
</dbReference>
<evidence type="ECO:0000313" key="6">
    <source>
        <dbReference type="EnsemblMetazoa" id="CLYHEMP011706.1"/>
    </source>
</evidence>
<feature type="region of interest" description="Disordered" evidence="5">
    <location>
        <begin position="26"/>
        <end position="87"/>
    </location>
</feature>